<evidence type="ECO:0000259" key="19">
    <source>
        <dbReference type="PROSITE" id="PS50056"/>
    </source>
</evidence>
<dbReference type="GO" id="GO:0005737">
    <property type="term" value="C:cytoplasm"/>
    <property type="evidence" value="ECO:0007669"/>
    <property type="project" value="UniProtKB-ARBA"/>
</dbReference>
<evidence type="ECO:0000256" key="17">
    <source>
        <dbReference type="ARBA" id="ARBA00069309"/>
    </source>
</evidence>
<dbReference type="CDD" id="cd14524">
    <property type="entry name" value="PTPMT1"/>
    <property type="match status" value="1"/>
</dbReference>
<dbReference type="Proteomes" id="UP001331761">
    <property type="component" value="Unassembled WGS sequence"/>
</dbReference>
<dbReference type="InterPro" id="IPR000387">
    <property type="entry name" value="Tyr_Pase_dom"/>
</dbReference>
<comment type="catalytic activity">
    <reaction evidence="13">
        <text>a 1-acyl-2-hexanoyl-sn-glycero-3-phospho-(1D-myo-inositol-5-phosphate) + H2O = a 1-acyl-2-hexanoyl-sn-glycero-3-phospho-(1D-myo-inositol) + phosphate</text>
        <dbReference type="Rhea" id="RHEA:42320"/>
        <dbReference type="ChEBI" id="CHEBI:15377"/>
        <dbReference type="ChEBI" id="CHEBI:43474"/>
        <dbReference type="ChEBI" id="CHEBI:78930"/>
        <dbReference type="ChEBI" id="CHEBI:78931"/>
    </reaction>
    <physiologicalReaction direction="left-to-right" evidence="13">
        <dbReference type="Rhea" id="RHEA:42321"/>
    </physiologicalReaction>
</comment>
<evidence type="ECO:0000256" key="6">
    <source>
        <dbReference type="ARBA" id="ARBA00023098"/>
    </source>
</evidence>
<evidence type="ECO:0000256" key="16">
    <source>
        <dbReference type="ARBA" id="ARBA00052780"/>
    </source>
</evidence>
<keyword evidence="3" id="KW-0444">Lipid biosynthesis</keyword>
<reference evidence="20 21" key="1">
    <citation type="submission" date="2019-10" db="EMBL/GenBank/DDBJ databases">
        <title>Assembly and Annotation for the nematode Trichostrongylus colubriformis.</title>
        <authorList>
            <person name="Martin J."/>
        </authorList>
    </citation>
    <scope>NUCLEOTIDE SEQUENCE [LARGE SCALE GENOMIC DNA]</scope>
    <source>
        <strain evidence="20">G859</strain>
        <tissue evidence="20">Whole worm</tissue>
    </source>
</reference>
<evidence type="ECO:0000313" key="21">
    <source>
        <dbReference type="Proteomes" id="UP001331761"/>
    </source>
</evidence>
<evidence type="ECO:0000256" key="1">
    <source>
        <dbReference type="ARBA" id="ARBA00004370"/>
    </source>
</evidence>
<dbReference type="PROSITE" id="PS00383">
    <property type="entry name" value="TYR_PHOSPHATASE_1"/>
    <property type="match status" value="1"/>
</dbReference>
<dbReference type="SUPFAM" id="SSF52799">
    <property type="entry name" value="(Phosphotyrosine protein) phosphatases II"/>
    <property type="match status" value="1"/>
</dbReference>
<dbReference type="GO" id="GO:0004721">
    <property type="term" value="F:phosphoprotein phosphatase activity"/>
    <property type="evidence" value="ECO:0007669"/>
    <property type="project" value="UniProtKB-KW"/>
</dbReference>
<dbReference type="InterPro" id="IPR020422">
    <property type="entry name" value="TYR_PHOSPHATASE_DUAL_dom"/>
</dbReference>
<proteinExistence type="predicted"/>
<dbReference type="PANTHER" id="PTHR46712">
    <property type="entry name" value="PHOSPHATIDYLGLYCEROPHOSPHATASE AND PROTEIN-TYROSINE PHOSPHATASE 1"/>
    <property type="match status" value="1"/>
</dbReference>
<accession>A0AAN8FFG0</accession>
<dbReference type="GO" id="GO:0008962">
    <property type="term" value="F:phosphatidylglycerophosphatase activity"/>
    <property type="evidence" value="ECO:0007669"/>
    <property type="project" value="UniProtKB-EC"/>
</dbReference>
<dbReference type="GO" id="GO:0008654">
    <property type="term" value="P:phospholipid biosynthetic process"/>
    <property type="evidence" value="ECO:0007669"/>
    <property type="project" value="UniProtKB-KW"/>
</dbReference>
<evidence type="ECO:0000256" key="8">
    <source>
        <dbReference type="ARBA" id="ARBA00023209"/>
    </source>
</evidence>
<dbReference type="GO" id="GO:0016020">
    <property type="term" value="C:membrane"/>
    <property type="evidence" value="ECO:0007669"/>
    <property type="project" value="UniProtKB-SubCell"/>
</dbReference>
<organism evidence="20 21">
    <name type="scientific">Trichostrongylus colubriformis</name>
    <name type="common">Black scour worm</name>
    <dbReference type="NCBI Taxonomy" id="6319"/>
    <lineage>
        <taxon>Eukaryota</taxon>
        <taxon>Metazoa</taxon>
        <taxon>Ecdysozoa</taxon>
        <taxon>Nematoda</taxon>
        <taxon>Chromadorea</taxon>
        <taxon>Rhabditida</taxon>
        <taxon>Rhabditina</taxon>
        <taxon>Rhabditomorpha</taxon>
        <taxon>Strongyloidea</taxon>
        <taxon>Trichostrongylidae</taxon>
        <taxon>Trichostrongylus</taxon>
    </lineage>
</organism>
<evidence type="ECO:0000256" key="12">
    <source>
        <dbReference type="ARBA" id="ARBA00050944"/>
    </source>
</evidence>
<dbReference type="PANTHER" id="PTHR46712:SF1">
    <property type="entry name" value="PHOSPHATIDYLGLYCEROPHOSPHATASE AND PROTEIN-TYROSINE PHOSPHATASE 1"/>
    <property type="match status" value="1"/>
</dbReference>
<evidence type="ECO:0000259" key="18">
    <source>
        <dbReference type="PROSITE" id="PS50054"/>
    </source>
</evidence>
<dbReference type="AlphaFoldDB" id="A0AAN8FFG0"/>
<keyword evidence="9" id="KW-1208">Phospholipid metabolism</keyword>
<dbReference type="GO" id="GO:0004439">
    <property type="term" value="F:phosphatidylinositol-4,5-bisphosphate 5-phosphatase activity"/>
    <property type="evidence" value="ECO:0007669"/>
    <property type="project" value="TreeGrafter"/>
</dbReference>
<dbReference type="Pfam" id="PF00782">
    <property type="entry name" value="DSPc"/>
    <property type="match status" value="1"/>
</dbReference>
<dbReference type="InterPro" id="IPR016130">
    <property type="entry name" value="Tyr_Pase_AS"/>
</dbReference>
<comment type="pathway">
    <text evidence="10">Phospholipid metabolism; phosphatidylglycerol biosynthesis; phosphatidylglycerol from CDP-diacylglycerol: step 2/2.</text>
</comment>
<feature type="domain" description="Tyrosine specific protein phosphatases" evidence="19">
    <location>
        <begin position="154"/>
        <end position="219"/>
    </location>
</feature>
<keyword evidence="8" id="KW-0594">Phospholipid biosynthesis</keyword>
<dbReference type="InterPro" id="IPR029021">
    <property type="entry name" value="Prot-tyrosine_phosphatase-like"/>
</dbReference>
<evidence type="ECO:0000256" key="3">
    <source>
        <dbReference type="ARBA" id="ARBA00022516"/>
    </source>
</evidence>
<dbReference type="EMBL" id="WIXE01009718">
    <property type="protein sequence ID" value="KAK5978210.1"/>
    <property type="molecule type" value="Genomic_DNA"/>
</dbReference>
<dbReference type="InterPro" id="IPR000340">
    <property type="entry name" value="Dual-sp_phosphatase_cat-dom"/>
</dbReference>
<evidence type="ECO:0000256" key="11">
    <source>
        <dbReference type="ARBA" id="ARBA00024224"/>
    </source>
</evidence>
<dbReference type="Gene3D" id="3.90.190.10">
    <property type="entry name" value="Protein tyrosine phosphatase superfamily"/>
    <property type="match status" value="1"/>
</dbReference>
<sequence>MMDAVGRGSASRAKNFTVIGCTAVKDVAKELVYQNGYAYILRITLNTTPGMLSSLAFYPSLGYNLLRNYIQPNKWSWYNRVDDTLLVGALPFKSMQDELVQKENVGGVVCCVEDFELKYAHNALQKEDWNAAGVQVHNIPMTDFFGSAGRAQVDSAVQFMESVAAKGKSVYVHCKAGRTRSATVAVCYLMKSRNWLPNVAMEYLKSKRPQTVLRNAHWRTICLHLTVIIVSILSPLFRSSESLRPSGRRLENQPVAELRVRPLTLSHHLFRTGPSLLMLYLRSRFGSVHNHPL</sequence>
<dbReference type="InterPro" id="IPR042165">
    <property type="entry name" value="PTPMT1"/>
</dbReference>
<comment type="subcellular location">
    <subcellularLocation>
        <location evidence="1">Membrane</location>
    </subcellularLocation>
</comment>
<comment type="catalytic activity">
    <reaction evidence="16">
        <text>1,2-dioctanoyl-sn-glycero-3-phospho-(1D-myo-inositol-5-phosphate) + H2O = 1,2-dioctanoyl-sn-glycero-3-phospho-(1D-myo-inositol) + phosphate</text>
        <dbReference type="Rhea" id="RHEA:42308"/>
        <dbReference type="ChEBI" id="CHEBI:15377"/>
        <dbReference type="ChEBI" id="CHEBI:43474"/>
        <dbReference type="ChEBI" id="CHEBI:65221"/>
        <dbReference type="ChEBI" id="CHEBI:78911"/>
    </reaction>
    <physiologicalReaction direction="left-to-right" evidence="16">
        <dbReference type="Rhea" id="RHEA:42309"/>
    </physiologicalReaction>
</comment>
<evidence type="ECO:0000256" key="15">
    <source>
        <dbReference type="ARBA" id="ARBA00052632"/>
    </source>
</evidence>
<evidence type="ECO:0000256" key="4">
    <source>
        <dbReference type="ARBA" id="ARBA00022801"/>
    </source>
</evidence>
<comment type="caution">
    <text evidence="20">The sequence shown here is derived from an EMBL/GenBank/DDBJ whole genome shotgun (WGS) entry which is preliminary data.</text>
</comment>
<comment type="catalytic activity">
    <reaction evidence="14">
        <text>1,2-dibutyryl-sn-glycero-3-phospho-(1D-myo-inositol-5-phosphate) + H2O = 1,2-dibutyryl-sn-glycero-3-phospho-(1D-myo-inositol) + phosphate</text>
        <dbReference type="Rhea" id="RHEA:42584"/>
        <dbReference type="ChEBI" id="CHEBI:15377"/>
        <dbReference type="ChEBI" id="CHEBI:43474"/>
        <dbReference type="ChEBI" id="CHEBI:82605"/>
        <dbReference type="ChEBI" id="CHEBI:82606"/>
    </reaction>
    <physiologicalReaction direction="left-to-right" evidence="14">
        <dbReference type="Rhea" id="RHEA:42585"/>
    </physiologicalReaction>
</comment>
<evidence type="ECO:0000256" key="2">
    <source>
        <dbReference type="ARBA" id="ARBA00005189"/>
    </source>
</evidence>
<keyword evidence="21" id="KW-1185">Reference proteome</keyword>
<keyword evidence="5" id="KW-0904">Protein phosphatase</keyword>
<evidence type="ECO:0000313" key="20">
    <source>
        <dbReference type="EMBL" id="KAK5978210.1"/>
    </source>
</evidence>
<comment type="catalytic activity">
    <reaction evidence="12">
        <text>a 1,2-diacyl-sn-glycero-3-phospho-(1'-sn-glycero-3'-phosphate) + H2O = a 1,2-diacyl-sn-glycero-3-phospho-(1'-sn-glycerol) + phosphate</text>
        <dbReference type="Rhea" id="RHEA:33751"/>
        <dbReference type="ChEBI" id="CHEBI:15377"/>
        <dbReference type="ChEBI" id="CHEBI:43474"/>
        <dbReference type="ChEBI" id="CHEBI:60110"/>
        <dbReference type="ChEBI" id="CHEBI:64716"/>
        <dbReference type="EC" id="3.1.3.27"/>
    </reaction>
    <physiologicalReaction direction="left-to-right" evidence="12">
        <dbReference type="Rhea" id="RHEA:33752"/>
    </physiologicalReaction>
</comment>
<keyword evidence="6" id="KW-0443">Lipid metabolism</keyword>
<evidence type="ECO:0000256" key="7">
    <source>
        <dbReference type="ARBA" id="ARBA00023136"/>
    </source>
</evidence>
<dbReference type="InterPro" id="IPR044596">
    <property type="entry name" value="PTPMT1-like"/>
</dbReference>
<keyword evidence="4" id="KW-0378">Hydrolase</keyword>
<comment type="pathway">
    <text evidence="2">Lipid metabolism.</text>
</comment>
<dbReference type="FunFam" id="3.90.190.10:FF:000060">
    <property type="entry name" value="Phosphatidylglycerophosphatase and protein-tyrosine phosphatase 1"/>
    <property type="match status" value="1"/>
</dbReference>
<dbReference type="PROSITE" id="PS50054">
    <property type="entry name" value="TYR_PHOSPHATASE_DUAL"/>
    <property type="match status" value="1"/>
</dbReference>
<evidence type="ECO:0000256" key="13">
    <source>
        <dbReference type="ARBA" id="ARBA00051818"/>
    </source>
</evidence>
<name>A0AAN8FFG0_TRICO</name>
<dbReference type="PROSITE" id="PS50056">
    <property type="entry name" value="TYR_PHOSPHATASE_2"/>
    <property type="match status" value="1"/>
</dbReference>
<feature type="domain" description="Tyrosine-protein phosphatase" evidence="18">
    <location>
        <begin position="77"/>
        <end position="230"/>
    </location>
</feature>
<protein>
    <recommendedName>
        <fullName evidence="17">Phosphatidylglycerophosphatase and protein-tyrosine phosphatase 1</fullName>
        <ecNumber evidence="11">3.1.3.27</ecNumber>
    </recommendedName>
</protein>
<evidence type="ECO:0000256" key="10">
    <source>
        <dbReference type="ARBA" id="ARBA00024192"/>
    </source>
</evidence>
<dbReference type="SMART" id="SM00195">
    <property type="entry name" value="DSPc"/>
    <property type="match status" value="1"/>
</dbReference>
<gene>
    <name evidence="20" type="ORF">GCK32_008042</name>
</gene>
<evidence type="ECO:0000256" key="9">
    <source>
        <dbReference type="ARBA" id="ARBA00023264"/>
    </source>
</evidence>
<keyword evidence="7" id="KW-0472">Membrane</keyword>
<comment type="catalytic activity">
    <reaction evidence="15">
        <text>1,2-di-(9Z-octadecenoyl)-sn-glycero-3-phospho-(1'-sn-glycerol-3'-phosphate) + H2O = 1,2-di-(9Z-octadecenoyl)-sn-glycero-3-phospho-(1'-sn-glycerol) + phosphate</text>
        <dbReference type="Rhea" id="RHEA:42304"/>
        <dbReference type="ChEBI" id="CHEBI:15377"/>
        <dbReference type="ChEBI" id="CHEBI:43474"/>
        <dbReference type="ChEBI" id="CHEBI:75163"/>
        <dbReference type="ChEBI" id="CHEBI:78907"/>
    </reaction>
    <physiologicalReaction direction="left-to-right" evidence="15">
        <dbReference type="Rhea" id="RHEA:42305"/>
    </physiologicalReaction>
</comment>
<dbReference type="EC" id="3.1.3.27" evidence="11"/>
<evidence type="ECO:0000256" key="14">
    <source>
        <dbReference type="ARBA" id="ARBA00052505"/>
    </source>
</evidence>
<evidence type="ECO:0000256" key="5">
    <source>
        <dbReference type="ARBA" id="ARBA00022912"/>
    </source>
</evidence>